<keyword evidence="6 10" id="KW-0418">Kinase</keyword>
<dbReference type="CDD" id="cd00082">
    <property type="entry name" value="HisKA"/>
    <property type="match status" value="1"/>
</dbReference>
<comment type="caution">
    <text evidence="10">The sequence shown here is derived from an EMBL/GenBank/DDBJ whole genome shotgun (WGS) entry which is preliminary data.</text>
</comment>
<dbReference type="Pfam" id="PF00512">
    <property type="entry name" value="HisKA"/>
    <property type="match status" value="1"/>
</dbReference>
<dbReference type="Gene3D" id="6.10.340.10">
    <property type="match status" value="1"/>
</dbReference>
<keyword evidence="8" id="KW-0472">Membrane</keyword>
<feature type="transmembrane region" description="Helical" evidence="8">
    <location>
        <begin position="12"/>
        <end position="30"/>
    </location>
</feature>
<dbReference type="InterPro" id="IPR036890">
    <property type="entry name" value="HATPase_C_sf"/>
</dbReference>
<dbReference type="SUPFAM" id="SSF47384">
    <property type="entry name" value="Homodimeric domain of signal transducing histidine kinase"/>
    <property type="match status" value="1"/>
</dbReference>
<dbReference type="SMART" id="SM00387">
    <property type="entry name" value="HATPase_c"/>
    <property type="match status" value="1"/>
</dbReference>
<sequence>MSKIKSAKQLTFTYFSIVAFAIITIHFSVLESTVENLEHFTAQHRLELLANSLKEVDIDSDEVVLDNFSTAYIGYGALPDSLEISKQLALNSAVEIYKAGRVGQETDYFVMKTEVLVNGEMLDAYIVNNDPIFELSEDKALSSQTNQLLLSFGLLILSLLVVLKIASRLTKPYSSLTNQLSAKPKGDLSPLTLPAAGKTVELVTLTESINTYQSQIAEMLERERAFNRFASHELRTPLMVLRGSLSLLEHSNDPHFVDKQRVRMTTAVEAMQDYVETLLSLTREKEDAVTPWRLNSAEIETLLSHFQMLLEERDIDVSVNVEHAPCLRVSHKAVGILIGNLIKNAFVYTEQGHITVHVSSNAVVIKDTGVGLENESKANQGYGLGLVIAQDIARKYGWQIDLKANEAGGCTASVTGLENEGLK</sequence>
<organism evidence="10 11">
    <name type="scientific">Enterovibrio norvegicus</name>
    <dbReference type="NCBI Taxonomy" id="188144"/>
    <lineage>
        <taxon>Bacteria</taxon>
        <taxon>Pseudomonadati</taxon>
        <taxon>Pseudomonadota</taxon>
        <taxon>Gammaproteobacteria</taxon>
        <taxon>Vibrionales</taxon>
        <taxon>Vibrionaceae</taxon>
        <taxon>Enterovibrio</taxon>
    </lineage>
</organism>
<proteinExistence type="predicted"/>
<keyword evidence="7 8" id="KW-1133">Transmembrane helix</keyword>
<dbReference type="Pfam" id="PF02518">
    <property type="entry name" value="HATPase_c"/>
    <property type="match status" value="1"/>
</dbReference>
<feature type="domain" description="Histidine kinase" evidence="9">
    <location>
        <begin position="229"/>
        <end position="415"/>
    </location>
</feature>
<evidence type="ECO:0000256" key="2">
    <source>
        <dbReference type="ARBA" id="ARBA00012438"/>
    </source>
</evidence>
<dbReference type="InterPro" id="IPR003594">
    <property type="entry name" value="HATPase_dom"/>
</dbReference>
<dbReference type="PANTHER" id="PTHR45436">
    <property type="entry name" value="SENSOR HISTIDINE KINASE YKOH"/>
    <property type="match status" value="1"/>
</dbReference>
<evidence type="ECO:0000256" key="1">
    <source>
        <dbReference type="ARBA" id="ARBA00000085"/>
    </source>
</evidence>
<dbReference type="InterPro" id="IPR005467">
    <property type="entry name" value="His_kinase_dom"/>
</dbReference>
<dbReference type="EMBL" id="MDAL01000026">
    <property type="protein sequence ID" value="PMN90858.1"/>
    <property type="molecule type" value="Genomic_DNA"/>
</dbReference>
<evidence type="ECO:0000256" key="5">
    <source>
        <dbReference type="ARBA" id="ARBA00022692"/>
    </source>
</evidence>
<evidence type="ECO:0000256" key="6">
    <source>
        <dbReference type="ARBA" id="ARBA00022777"/>
    </source>
</evidence>
<reference evidence="11" key="1">
    <citation type="submission" date="2016-07" db="EMBL/GenBank/DDBJ databases">
        <title>Nontailed viruses are major unrecognized killers of bacteria in the ocean.</title>
        <authorList>
            <person name="Kauffman K."/>
            <person name="Hussain F."/>
            <person name="Yang J."/>
            <person name="Arevalo P."/>
            <person name="Brown J."/>
            <person name="Cutler M."/>
            <person name="Kelly L."/>
            <person name="Polz M.F."/>
        </authorList>
    </citation>
    <scope>NUCLEOTIDE SEQUENCE [LARGE SCALE GENOMIC DNA]</scope>
    <source>
        <strain evidence="11">10N.261.45.A10</strain>
    </source>
</reference>
<dbReference type="InterPro" id="IPR003661">
    <property type="entry name" value="HisK_dim/P_dom"/>
</dbReference>
<dbReference type="Gene3D" id="3.30.565.10">
    <property type="entry name" value="Histidine kinase-like ATPase, C-terminal domain"/>
    <property type="match status" value="1"/>
</dbReference>
<name>A0A2N7L931_9GAMM</name>
<dbReference type="SUPFAM" id="SSF55874">
    <property type="entry name" value="ATPase domain of HSP90 chaperone/DNA topoisomerase II/histidine kinase"/>
    <property type="match status" value="1"/>
</dbReference>
<evidence type="ECO:0000256" key="3">
    <source>
        <dbReference type="ARBA" id="ARBA00022553"/>
    </source>
</evidence>
<dbReference type="GO" id="GO:0000155">
    <property type="term" value="F:phosphorelay sensor kinase activity"/>
    <property type="evidence" value="ECO:0007669"/>
    <property type="project" value="InterPro"/>
</dbReference>
<keyword evidence="4" id="KW-0808">Transferase</keyword>
<evidence type="ECO:0000259" key="9">
    <source>
        <dbReference type="PROSITE" id="PS50109"/>
    </source>
</evidence>
<dbReference type="PROSITE" id="PS50109">
    <property type="entry name" value="HIS_KIN"/>
    <property type="match status" value="1"/>
</dbReference>
<evidence type="ECO:0000313" key="11">
    <source>
        <dbReference type="Proteomes" id="UP000235387"/>
    </source>
</evidence>
<protein>
    <recommendedName>
        <fullName evidence="2">histidine kinase</fullName>
        <ecNumber evidence="2">2.7.13.3</ecNumber>
    </recommendedName>
</protein>
<dbReference type="InterPro" id="IPR050428">
    <property type="entry name" value="TCS_sensor_his_kinase"/>
</dbReference>
<evidence type="ECO:0000256" key="8">
    <source>
        <dbReference type="SAM" id="Phobius"/>
    </source>
</evidence>
<dbReference type="PANTHER" id="PTHR45436:SF5">
    <property type="entry name" value="SENSOR HISTIDINE KINASE TRCS"/>
    <property type="match status" value="1"/>
</dbReference>
<keyword evidence="3" id="KW-0597">Phosphoprotein</keyword>
<dbReference type="InterPro" id="IPR036097">
    <property type="entry name" value="HisK_dim/P_sf"/>
</dbReference>
<dbReference type="GO" id="GO:0005886">
    <property type="term" value="C:plasma membrane"/>
    <property type="evidence" value="ECO:0007669"/>
    <property type="project" value="TreeGrafter"/>
</dbReference>
<dbReference type="SMART" id="SM00388">
    <property type="entry name" value="HisKA"/>
    <property type="match status" value="1"/>
</dbReference>
<evidence type="ECO:0000256" key="7">
    <source>
        <dbReference type="ARBA" id="ARBA00022989"/>
    </source>
</evidence>
<dbReference type="AlphaFoldDB" id="A0A2N7L931"/>
<keyword evidence="5 8" id="KW-0812">Transmembrane</keyword>
<dbReference type="EC" id="2.7.13.3" evidence="2"/>
<comment type="catalytic activity">
    <reaction evidence="1">
        <text>ATP + protein L-histidine = ADP + protein N-phospho-L-histidine.</text>
        <dbReference type="EC" id="2.7.13.3"/>
    </reaction>
</comment>
<evidence type="ECO:0000256" key="4">
    <source>
        <dbReference type="ARBA" id="ARBA00022679"/>
    </source>
</evidence>
<dbReference type="RefSeq" id="WP_102391251.1">
    <property type="nucleotide sequence ID" value="NZ_MDAL01000026.1"/>
</dbReference>
<dbReference type="Gene3D" id="1.10.287.130">
    <property type="match status" value="1"/>
</dbReference>
<dbReference type="Proteomes" id="UP000235387">
    <property type="component" value="Unassembled WGS sequence"/>
</dbReference>
<accession>A0A2N7L931</accession>
<gene>
    <name evidence="10" type="ORF">BCT23_19265</name>
</gene>
<evidence type="ECO:0000313" key="10">
    <source>
        <dbReference type="EMBL" id="PMN90858.1"/>
    </source>
</evidence>